<dbReference type="EMBL" id="OU466860">
    <property type="protein sequence ID" value="CAH2060203.1"/>
    <property type="molecule type" value="Genomic_DNA"/>
</dbReference>
<accession>A0AAU9S5F8</accession>
<sequence>MTFLDADQICIFPTPARRIAPLQGLECYYSLLLLAMIEIFSIVHLVQPQNQDGFISLACGMPNDESPYTDPDTLIQTGKSGRVDRAFDKVDIKPYLTLRYFPEGRRNCYVLNVTSDITYLIAANFLYGNYDGLDAYPIFDLHLGPNMWGTVVSNDTTSRLEIIHIPRSSSLEICLEIQCHISTIEIRPLPNDTYGPRPSSLATSFRRFFNASTDYSI</sequence>
<keyword evidence="3" id="KW-0732">Signal</keyword>
<keyword evidence="5" id="KW-0472">Membrane</keyword>
<dbReference type="PANTHER" id="PTHR45631">
    <property type="entry name" value="OS07G0107800 PROTEIN-RELATED"/>
    <property type="match status" value="1"/>
</dbReference>
<comment type="subcellular location">
    <subcellularLocation>
        <location evidence="1">Membrane</location>
        <topology evidence="1">Single-pass membrane protein</topology>
    </subcellularLocation>
</comment>
<proteinExistence type="predicted"/>
<dbReference type="PANTHER" id="PTHR45631:SF22">
    <property type="entry name" value="LRR RECEPTOR-LIKE SERINE_THREONINE-PROTEIN KINASE PAM74-RELATED"/>
    <property type="match status" value="1"/>
</dbReference>
<evidence type="ECO:0000256" key="3">
    <source>
        <dbReference type="ARBA" id="ARBA00022729"/>
    </source>
</evidence>
<dbReference type="InterPro" id="IPR024788">
    <property type="entry name" value="Malectin-like_Carb-bd_dom"/>
</dbReference>
<evidence type="ECO:0000256" key="5">
    <source>
        <dbReference type="ARBA" id="ARBA00023136"/>
    </source>
</evidence>
<gene>
    <name evidence="7" type="ORF">TAV2_LOCUS14826</name>
</gene>
<protein>
    <recommendedName>
        <fullName evidence="6">Malectin-like domain-containing protein</fullName>
    </recommendedName>
</protein>
<keyword evidence="4" id="KW-1133">Transmembrane helix</keyword>
<evidence type="ECO:0000259" key="6">
    <source>
        <dbReference type="Pfam" id="PF12819"/>
    </source>
</evidence>
<feature type="non-terminal residue" evidence="7">
    <location>
        <position position="217"/>
    </location>
</feature>
<reference evidence="7 8" key="1">
    <citation type="submission" date="2022-03" db="EMBL/GenBank/DDBJ databases">
        <authorList>
            <person name="Nunn A."/>
            <person name="Chopra R."/>
            <person name="Nunn A."/>
            <person name="Contreras Garrido A."/>
        </authorList>
    </citation>
    <scope>NUCLEOTIDE SEQUENCE [LARGE SCALE GENOMIC DNA]</scope>
</reference>
<dbReference type="AlphaFoldDB" id="A0AAU9S5F8"/>
<dbReference type="GO" id="GO:0016020">
    <property type="term" value="C:membrane"/>
    <property type="evidence" value="ECO:0007669"/>
    <property type="project" value="UniProtKB-SubCell"/>
</dbReference>
<evidence type="ECO:0000256" key="4">
    <source>
        <dbReference type="ARBA" id="ARBA00022989"/>
    </source>
</evidence>
<evidence type="ECO:0000256" key="1">
    <source>
        <dbReference type="ARBA" id="ARBA00004167"/>
    </source>
</evidence>
<keyword evidence="8" id="KW-1185">Reference proteome</keyword>
<dbReference type="Proteomes" id="UP000836841">
    <property type="component" value="Chromosome 4"/>
</dbReference>
<dbReference type="Pfam" id="PF12819">
    <property type="entry name" value="Malectin_like"/>
    <property type="match status" value="1"/>
</dbReference>
<evidence type="ECO:0000313" key="7">
    <source>
        <dbReference type="EMBL" id="CAH2060203.1"/>
    </source>
</evidence>
<evidence type="ECO:0000256" key="2">
    <source>
        <dbReference type="ARBA" id="ARBA00022692"/>
    </source>
</evidence>
<feature type="domain" description="Malectin-like" evidence="6">
    <location>
        <begin position="58"/>
        <end position="213"/>
    </location>
</feature>
<evidence type="ECO:0000313" key="8">
    <source>
        <dbReference type="Proteomes" id="UP000836841"/>
    </source>
</evidence>
<keyword evidence="2" id="KW-0812">Transmembrane</keyword>
<name>A0AAU9S5F8_THLAR</name>
<organism evidence="7 8">
    <name type="scientific">Thlaspi arvense</name>
    <name type="common">Field penny-cress</name>
    <dbReference type="NCBI Taxonomy" id="13288"/>
    <lineage>
        <taxon>Eukaryota</taxon>
        <taxon>Viridiplantae</taxon>
        <taxon>Streptophyta</taxon>
        <taxon>Embryophyta</taxon>
        <taxon>Tracheophyta</taxon>
        <taxon>Spermatophyta</taxon>
        <taxon>Magnoliopsida</taxon>
        <taxon>eudicotyledons</taxon>
        <taxon>Gunneridae</taxon>
        <taxon>Pentapetalae</taxon>
        <taxon>rosids</taxon>
        <taxon>malvids</taxon>
        <taxon>Brassicales</taxon>
        <taxon>Brassicaceae</taxon>
        <taxon>Thlaspideae</taxon>
        <taxon>Thlaspi</taxon>
    </lineage>
</organism>